<name>A0A835RKG9_VANPL</name>
<dbReference type="Proteomes" id="UP000639772">
    <property type="component" value="Chromosome 3"/>
</dbReference>
<protein>
    <submittedName>
        <fullName evidence="1">Uncharacterized protein</fullName>
    </submittedName>
</protein>
<sequence length="201" mass="22342">MADLERLIDDQLGLVEREAHSQLKKLLGESEASLEPMRHCSRSRMGMDTCYVNVKAWRKGGSSLLGVDIAQPSATSRDEILVKRDSAIVLMDIHAVVSHVPCAANSHLIFVLGWCMSCSRRVSTILVELDDKSSRQNDLLTSLADRCDGWCTWSGHKACVIETKHSIYWNLIRAIHCAFCRAFICSSVLPLGVAVFLPHGY</sequence>
<dbReference type="AlphaFoldDB" id="A0A835RKG9"/>
<accession>A0A835RKG9</accession>
<evidence type="ECO:0000313" key="2">
    <source>
        <dbReference type="Proteomes" id="UP000639772"/>
    </source>
</evidence>
<proteinExistence type="predicted"/>
<reference evidence="1 2" key="1">
    <citation type="journal article" date="2020" name="Nat. Food">
        <title>A phased Vanilla planifolia genome enables genetic improvement of flavour and production.</title>
        <authorList>
            <person name="Hasing T."/>
            <person name="Tang H."/>
            <person name="Brym M."/>
            <person name="Khazi F."/>
            <person name="Huang T."/>
            <person name="Chambers A.H."/>
        </authorList>
    </citation>
    <scope>NUCLEOTIDE SEQUENCE [LARGE SCALE GENOMIC DNA]</scope>
    <source>
        <tissue evidence="1">Leaf</tissue>
    </source>
</reference>
<dbReference type="EMBL" id="JADCNM010000003">
    <property type="protein sequence ID" value="KAG0489885.1"/>
    <property type="molecule type" value="Genomic_DNA"/>
</dbReference>
<evidence type="ECO:0000313" key="1">
    <source>
        <dbReference type="EMBL" id="KAG0489885.1"/>
    </source>
</evidence>
<comment type="caution">
    <text evidence="1">The sequence shown here is derived from an EMBL/GenBank/DDBJ whole genome shotgun (WGS) entry which is preliminary data.</text>
</comment>
<organism evidence="1 2">
    <name type="scientific">Vanilla planifolia</name>
    <name type="common">Vanilla</name>
    <dbReference type="NCBI Taxonomy" id="51239"/>
    <lineage>
        <taxon>Eukaryota</taxon>
        <taxon>Viridiplantae</taxon>
        <taxon>Streptophyta</taxon>
        <taxon>Embryophyta</taxon>
        <taxon>Tracheophyta</taxon>
        <taxon>Spermatophyta</taxon>
        <taxon>Magnoliopsida</taxon>
        <taxon>Liliopsida</taxon>
        <taxon>Asparagales</taxon>
        <taxon>Orchidaceae</taxon>
        <taxon>Vanilloideae</taxon>
        <taxon>Vanilleae</taxon>
        <taxon>Vanilla</taxon>
    </lineage>
</organism>
<gene>
    <name evidence="1" type="ORF">HPP92_006748</name>
</gene>